<accession>A0ABN1A0G1</accession>
<evidence type="ECO:0000313" key="8">
    <source>
        <dbReference type="Proteomes" id="UP001500713"/>
    </source>
</evidence>
<keyword evidence="8" id="KW-1185">Reference proteome</keyword>
<evidence type="ECO:0000256" key="5">
    <source>
        <dbReference type="SAM" id="Phobius"/>
    </source>
</evidence>
<dbReference type="SUPFAM" id="SSF103473">
    <property type="entry name" value="MFS general substrate transporter"/>
    <property type="match status" value="1"/>
</dbReference>
<sequence length="448" mass="48671">MTQEEALAATQASDQEHALSGDAPSRKFYGWNNAGLLFFIQFAASGFVYFAYAAIFPAMVEAMNWNRGDASIAHSLSFLVLGLSYPLTAWMIGKRGVRFTLTVGLVLMLTSLLMTAFFVTQVWHWILFWGLFMGAANALAGPLCGQTVIINWFNAKRATVLGIILTGSAVGGFFAQPVLIRVMEIFGSWQSGWLVSAVAVIVALLLTQFIVNRPGDIGQHPDNFDPLASRADTQKPAPKPRTYRSEQNWAVREVFQTRAAYFIIIINITYLSIGIFLLTHGALYLSDIGVSKFQTASIVSTFILGSGLGRIPAGWLGDRFELRWLMAAMMAAKLLTFVMLWALTSLIWLGFAAFLLGLCYGGFFALSGALTSNFFGQESFAKINSVFAPLLLPFVATAPAGAGYIFDIYGSYDLAFLIGSILLGLSLAAAICLVPPQHDSVHGKGDRG</sequence>
<feature type="region of interest" description="Disordered" evidence="4">
    <location>
        <begin position="224"/>
        <end position="244"/>
    </location>
</feature>
<feature type="transmembrane region" description="Helical" evidence="5">
    <location>
        <begin position="349"/>
        <end position="375"/>
    </location>
</feature>
<dbReference type="RefSeq" id="WP_229954312.1">
    <property type="nucleotide sequence ID" value="NZ_BAAAEM010000002.1"/>
</dbReference>
<evidence type="ECO:0000256" key="3">
    <source>
        <dbReference type="ARBA" id="ARBA00023136"/>
    </source>
</evidence>
<evidence type="ECO:0000259" key="6">
    <source>
        <dbReference type="PROSITE" id="PS50850"/>
    </source>
</evidence>
<dbReference type="Proteomes" id="UP001500713">
    <property type="component" value="Unassembled WGS sequence"/>
</dbReference>
<feature type="transmembrane region" description="Helical" evidence="5">
    <location>
        <begin position="126"/>
        <end position="153"/>
    </location>
</feature>
<dbReference type="PROSITE" id="PS50850">
    <property type="entry name" value="MFS"/>
    <property type="match status" value="1"/>
</dbReference>
<feature type="transmembrane region" description="Helical" evidence="5">
    <location>
        <begin position="36"/>
        <end position="60"/>
    </location>
</feature>
<gene>
    <name evidence="7" type="ORF">GCM10009096_01270</name>
</gene>
<keyword evidence="1 5" id="KW-0812">Transmembrane</keyword>
<evidence type="ECO:0000313" key="7">
    <source>
        <dbReference type="EMBL" id="GAA0464531.1"/>
    </source>
</evidence>
<name>A0ABN1A0G1_9SPHN</name>
<dbReference type="Gene3D" id="1.20.1250.20">
    <property type="entry name" value="MFS general substrate transporter like domains"/>
    <property type="match status" value="2"/>
</dbReference>
<dbReference type="PANTHER" id="PTHR11360">
    <property type="entry name" value="MONOCARBOXYLATE TRANSPORTER"/>
    <property type="match status" value="1"/>
</dbReference>
<protein>
    <submittedName>
        <fullName evidence="7">MFS transporter</fullName>
    </submittedName>
</protein>
<feature type="domain" description="Major facilitator superfamily (MFS) profile" evidence="6">
    <location>
        <begin position="34"/>
        <end position="438"/>
    </location>
</feature>
<dbReference type="Pfam" id="PF07690">
    <property type="entry name" value="MFS_1"/>
    <property type="match status" value="1"/>
</dbReference>
<dbReference type="InterPro" id="IPR050327">
    <property type="entry name" value="Proton-linked_MCT"/>
</dbReference>
<dbReference type="InterPro" id="IPR020846">
    <property type="entry name" value="MFS_dom"/>
</dbReference>
<feature type="transmembrane region" description="Helical" evidence="5">
    <location>
        <begin position="72"/>
        <end position="92"/>
    </location>
</feature>
<feature type="transmembrane region" description="Helical" evidence="5">
    <location>
        <begin position="324"/>
        <end position="343"/>
    </location>
</feature>
<feature type="transmembrane region" description="Helical" evidence="5">
    <location>
        <begin position="99"/>
        <end position="120"/>
    </location>
</feature>
<feature type="transmembrane region" description="Helical" evidence="5">
    <location>
        <begin position="259"/>
        <end position="278"/>
    </location>
</feature>
<dbReference type="PANTHER" id="PTHR11360:SF284">
    <property type="entry name" value="EG:103B4.3 PROTEIN-RELATED"/>
    <property type="match status" value="1"/>
</dbReference>
<feature type="transmembrane region" description="Helical" evidence="5">
    <location>
        <begin position="412"/>
        <end position="434"/>
    </location>
</feature>
<dbReference type="EMBL" id="BAAAEM010000002">
    <property type="protein sequence ID" value="GAA0464531.1"/>
    <property type="molecule type" value="Genomic_DNA"/>
</dbReference>
<reference evidence="7 8" key="1">
    <citation type="journal article" date="2019" name="Int. J. Syst. Evol. Microbiol.">
        <title>The Global Catalogue of Microorganisms (GCM) 10K type strain sequencing project: providing services to taxonomists for standard genome sequencing and annotation.</title>
        <authorList>
            <consortium name="The Broad Institute Genomics Platform"/>
            <consortium name="The Broad Institute Genome Sequencing Center for Infectious Disease"/>
            <person name="Wu L."/>
            <person name="Ma J."/>
        </authorList>
    </citation>
    <scope>NUCLEOTIDE SEQUENCE [LARGE SCALE GENOMIC DNA]</scope>
    <source>
        <strain evidence="7 8">JCM 14162</strain>
    </source>
</reference>
<dbReference type="InterPro" id="IPR036259">
    <property type="entry name" value="MFS_trans_sf"/>
</dbReference>
<keyword evidence="2 5" id="KW-1133">Transmembrane helix</keyword>
<feature type="transmembrane region" description="Helical" evidence="5">
    <location>
        <begin position="192"/>
        <end position="211"/>
    </location>
</feature>
<dbReference type="InterPro" id="IPR011701">
    <property type="entry name" value="MFS"/>
</dbReference>
<feature type="transmembrane region" description="Helical" evidence="5">
    <location>
        <begin position="298"/>
        <end position="317"/>
    </location>
</feature>
<evidence type="ECO:0000256" key="4">
    <source>
        <dbReference type="SAM" id="MobiDB-lite"/>
    </source>
</evidence>
<feature type="transmembrane region" description="Helical" evidence="5">
    <location>
        <begin position="387"/>
        <end position="406"/>
    </location>
</feature>
<organism evidence="7 8">
    <name type="scientific">Parasphingorhabdus litoris</name>
    <dbReference type="NCBI Taxonomy" id="394733"/>
    <lineage>
        <taxon>Bacteria</taxon>
        <taxon>Pseudomonadati</taxon>
        <taxon>Pseudomonadota</taxon>
        <taxon>Alphaproteobacteria</taxon>
        <taxon>Sphingomonadales</taxon>
        <taxon>Sphingomonadaceae</taxon>
        <taxon>Parasphingorhabdus</taxon>
    </lineage>
</organism>
<evidence type="ECO:0000256" key="2">
    <source>
        <dbReference type="ARBA" id="ARBA00022989"/>
    </source>
</evidence>
<keyword evidence="3 5" id="KW-0472">Membrane</keyword>
<proteinExistence type="predicted"/>
<feature type="transmembrane region" description="Helical" evidence="5">
    <location>
        <begin position="160"/>
        <end position="180"/>
    </location>
</feature>
<evidence type="ECO:0000256" key="1">
    <source>
        <dbReference type="ARBA" id="ARBA00022692"/>
    </source>
</evidence>
<comment type="caution">
    <text evidence="7">The sequence shown here is derived from an EMBL/GenBank/DDBJ whole genome shotgun (WGS) entry which is preliminary data.</text>
</comment>